<evidence type="ECO:0000313" key="1">
    <source>
        <dbReference type="EMBL" id="KAI4864497.1"/>
    </source>
</evidence>
<organism evidence="1 2">
    <name type="scientific">Hypoxylon rubiginosum</name>
    <dbReference type="NCBI Taxonomy" id="110542"/>
    <lineage>
        <taxon>Eukaryota</taxon>
        <taxon>Fungi</taxon>
        <taxon>Dikarya</taxon>
        <taxon>Ascomycota</taxon>
        <taxon>Pezizomycotina</taxon>
        <taxon>Sordariomycetes</taxon>
        <taxon>Xylariomycetidae</taxon>
        <taxon>Xylariales</taxon>
        <taxon>Hypoxylaceae</taxon>
        <taxon>Hypoxylon</taxon>
    </lineage>
</organism>
<comment type="caution">
    <text evidence="1">The sequence shown here is derived from an EMBL/GenBank/DDBJ whole genome shotgun (WGS) entry which is preliminary data.</text>
</comment>
<protein>
    <submittedName>
        <fullName evidence="1">SGT1-domain-containing protein</fullName>
    </submittedName>
</protein>
<accession>A0ACB9YZQ4</accession>
<evidence type="ECO:0000313" key="2">
    <source>
        <dbReference type="Proteomes" id="UP001497700"/>
    </source>
</evidence>
<reference evidence="1 2" key="1">
    <citation type="journal article" date="2022" name="New Phytol.">
        <title>Ecological generalism drives hyperdiversity of secondary metabolite gene clusters in xylarialean endophytes.</title>
        <authorList>
            <person name="Franco M.E.E."/>
            <person name="Wisecaver J.H."/>
            <person name="Arnold A.E."/>
            <person name="Ju Y.M."/>
            <person name="Slot J.C."/>
            <person name="Ahrendt S."/>
            <person name="Moore L.P."/>
            <person name="Eastman K.E."/>
            <person name="Scott K."/>
            <person name="Konkel Z."/>
            <person name="Mondo S.J."/>
            <person name="Kuo A."/>
            <person name="Hayes R.D."/>
            <person name="Haridas S."/>
            <person name="Andreopoulos B."/>
            <person name="Riley R."/>
            <person name="LaButti K."/>
            <person name="Pangilinan J."/>
            <person name="Lipzen A."/>
            <person name="Amirebrahimi M."/>
            <person name="Yan J."/>
            <person name="Adam C."/>
            <person name="Keymanesh K."/>
            <person name="Ng V."/>
            <person name="Louie K."/>
            <person name="Northen T."/>
            <person name="Drula E."/>
            <person name="Henrissat B."/>
            <person name="Hsieh H.M."/>
            <person name="Youens-Clark K."/>
            <person name="Lutzoni F."/>
            <person name="Miadlikowska J."/>
            <person name="Eastwood D.C."/>
            <person name="Hamelin R.C."/>
            <person name="Grigoriev I.V."/>
            <person name="U'Ren J.M."/>
        </authorList>
    </citation>
    <scope>NUCLEOTIDE SEQUENCE [LARGE SCALE GENOMIC DNA]</scope>
    <source>
        <strain evidence="1 2">CBS 119005</strain>
    </source>
</reference>
<dbReference type="EMBL" id="MU393485">
    <property type="protein sequence ID" value="KAI4864497.1"/>
    <property type="molecule type" value="Genomic_DNA"/>
</dbReference>
<keyword evidence="2" id="KW-1185">Reference proteome</keyword>
<proteinExistence type="predicted"/>
<sequence>MDSEDKIDLSDNGFTGFPRKLPENCVEYLIFLLDNGLEARSLLSDLENVRKSASRLCDKFAQGYIWQRDSFQLRLERDRDLVYLRGATDYGDAVEDEWLVVYLLRELSRSFPALWIRVFDGDGEFLLVEAANVLPKWLSPEIDSNRAWIHDGKLYILPLAASSGMKRPLSLTEATNYIKSSADDLVHSAFVEAEAFYRLEKYPGQIRDSIHHSLVTLPRKLVYILHENPSVIAPAVEAFYLRDAVGMKSLTSSSRDMHFPPDDLVTVSVKFTKVLFAQLKSQRFSPPPIWSTVFEAAEKQASDAEDVQKVLARLEMGMKLTSGFEMLATDADKKDNRLAREFAMLLEDLEEDGVQVLPTSEDMEAWEGVRRDDDESWLDINFEDFENELQGNRGLHKGDKGGFGDSSAQADLQKIVSRFESFLNDESAGVEGAEMEDMDEDDDLSSEDEEDSDDEDKVVSFDEDQFSKMMREMMGLPTVQPTDSEKISRDTNSTTIPGTVDVDADADEDEDEDKFIKQLAAQMEAELKGHGALKLDPEPEKAKAIEARHDTSSKGKAKMNKEEESSEEEVDIDYNLAKNLLESFKSQAGMAGPAGNILGMMGLQLPRDEDEENGD</sequence>
<gene>
    <name evidence="1" type="ORF">F4820DRAFT_423292</name>
</gene>
<name>A0ACB9YZQ4_9PEZI</name>
<dbReference type="Proteomes" id="UP001497700">
    <property type="component" value="Unassembled WGS sequence"/>
</dbReference>